<organism evidence="6 7">
    <name type="scientific">Apiospora phragmitis</name>
    <dbReference type="NCBI Taxonomy" id="2905665"/>
    <lineage>
        <taxon>Eukaryota</taxon>
        <taxon>Fungi</taxon>
        <taxon>Dikarya</taxon>
        <taxon>Ascomycota</taxon>
        <taxon>Pezizomycotina</taxon>
        <taxon>Sordariomycetes</taxon>
        <taxon>Xylariomycetidae</taxon>
        <taxon>Amphisphaeriales</taxon>
        <taxon>Apiosporaceae</taxon>
        <taxon>Apiospora</taxon>
    </lineage>
</organism>
<keyword evidence="2 5" id="KW-0812">Transmembrane</keyword>
<evidence type="ECO:0000256" key="3">
    <source>
        <dbReference type="ARBA" id="ARBA00022989"/>
    </source>
</evidence>
<keyword evidence="4 5" id="KW-0472">Membrane</keyword>
<keyword evidence="3 5" id="KW-1133">Transmembrane helix</keyword>
<evidence type="ECO:0000256" key="4">
    <source>
        <dbReference type="ARBA" id="ARBA00023136"/>
    </source>
</evidence>
<evidence type="ECO:0000256" key="5">
    <source>
        <dbReference type="SAM" id="Phobius"/>
    </source>
</evidence>
<dbReference type="EMBL" id="JAQQWL010000005">
    <property type="protein sequence ID" value="KAK8074325.1"/>
    <property type="molecule type" value="Genomic_DNA"/>
</dbReference>
<protein>
    <submittedName>
        <fullName evidence="6">Uncharacterized protein</fullName>
    </submittedName>
</protein>
<feature type="transmembrane region" description="Helical" evidence="5">
    <location>
        <begin position="71"/>
        <end position="92"/>
    </location>
</feature>
<evidence type="ECO:0000256" key="2">
    <source>
        <dbReference type="ARBA" id="ARBA00022692"/>
    </source>
</evidence>
<dbReference type="Proteomes" id="UP001480595">
    <property type="component" value="Unassembled WGS sequence"/>
</dbReference>
<sequence>MSASFEIYIVPLPMIELPNFCAFSGSSRSAPSRPSRLSLLVHAADLLSFAATFLWLPHTTNPLHRGVGGPFQFLTVLALSLSTIVFGLGLLADVAPQSPALYALKVRLSALCATPLALLVGLLYWSNRAAVAGLLIPRGHEVPFVPDLGLHVVPVVALTLDLVLLPRVLFLVPHGPAPSRLAMLWQLARA</sequence>
<dbReference type="GeneID" id="92089696"/>
<keyword evidence="7" id="KW-1185">Reference proteome</keyword>
<comment type="caution">
    <text evidence="6">The sequence shown here is derived from an EMBL/GenBank/DDBJ whole genome shotgun (WGS) entry which is preliminary data.</text>
</comment>
<comment type="subcellular location">
    <subcellularLocation>
        <location evidence="1">Endomembrane system</location>
        <topology evidence="1">Multi-pass membrane protein</topology>
    </subcellularLocation>
</comment>
<gene>
    <name evidence="6" type="ORF">PG994_005224</name>
</gene>
<name>A0ABR1VST5_9PEZI</name>
<proteinExistence type="predicted"/>
<reference evidence="6 7" key="1">
    <citation type="submission" date="2023-01" db="EMBL/GenBank/DDBJ databases">
        <title>Analysis of 21 Apiospora genomes using comparative genomics revels a genus with tremendous synthesis potential of carbohydrate active enzymes and secondary metabolites.</title>
        <authorList>
            <person name="Sorensen T."/>
        </authorList>
    </citation>
    <scope>NUCLEOTIDE SEQUENCE [LARGE SCALE GENOMIC DNA]</scope>
    <source>
        <strain evidence="6 7">CBS 135458</strain>
    </source>
</reference>
<evidence type="ECO:0000313" key="6">
    <source>
        <dbReference type="EMBL" id="KAK8074325.1"/>
    </source>
</evidence>
<feature type="transmembrane region" description="Helical" evidence="5">
    <location>
        <begin position="104"/>
        <end position="125"/>
    </location>
</feature>
<dbReference type="PANTHER" id="PTHR10989:SF16">
    <property type="entry name" value="AT02829P-RELATED"/>
    <property type="match status" value="1"/>
</dbReference>
<feature type="transmembrane region" description="Helical" evidence="5">
    <location>
        <begin position="37"/>
        <end position="56"/>
    </location>
</feature>
<evidence type="ECO:0000313" key="7">
    <source>
        <dbReference type="Proteomes" id="UP001480595"/>
    </source>
</evidence>
<dbReference type="Pfam" id="PF04750">
    <property type="entry name" value="Far-17a_AIG1"/>
    <property type="match status" value="1"/>
</dbReference>
<feature type="transmembrane region" description="Helical" evidence="5">
    <location>
        <begin position="148"/>
        <end position="170"/>
    </location>
</feature>
<dbReference type="PANTHER" id="PTHR10989">
    <property type="entry name" value="ANDROGEN-INDUCED PROTEIN 1-RELATED"/>
    <property type="match status" value="1"/>
</dbReference>
<dbReference type="InterPro" id="IPR006838">
    <property type="entry name" value="ADTRP_AIG1"/>
</dbReference>
<evidence type="ECO:0000256" key="1">
    <source>
        <dbReference type="ARBA" id="ARBA00004127"/>
    </source>
</evidence>
<accession>A0ABR1VST5</accession>
<dbReference type="RefSeq" id="XP_066718800.1">
    <property type="nucleotide sequence ID" value="XM_066856633.1"/>
</dbReference>